<reference evidence="1" key="1">
    <citation type="journal article" date="2021" name="Front. Mar. Sci.">
        <title>Genomes of Diverse Isolates of Prochlorococcus High-Light-Adapted Clade II in the Western Pacific Ocean.</title>
        <authorList>
            <person name="Yan W."/>
            <person name="Feng X."/>
            <person name="Zhang W."/>
            <person name="Nawaz M.Z."/>
            <person name="Luo T."/>
            <person name="Zhang R."/>
            <person name="Jiao N."/>
        </authorList>
    </citation>
    <scope>NUCLEOTIDE SEQUENCE</scope>
    <source>
        <strain evidence="1">CUG1433</strain>
    </source>
</reference>
<sequence length="462" mass="54055">MKKIILYELNEISPRLLEYYIRINPKSNLARIVKKNGYFKTHTTDNGELHPWSTWPTVHRGVNNQKHNIRFINQDLNNAKDFPPIWEILEKNNISIGVFGSLQSFPPLNTKKTSFYIPDTFAPSHECHPKYLEAYQQFNLSMTSRNKGLTRGYTLDSIFKFLKLIKNIKLSFFSLRKIIQQVFLEFLFKRYKTRRSLLQPIIGFDIFLRILKNKSPHFATFFTNHVAGMQHKYWGHLFPGETVIGLEDFDIFHFNSIIYSLNIAENQLKKLQEFSEKNNYAILILSSMGQDSIKRKKYIPELYLENLNDLTKNLGLNPKKYILMPAMQPDISIKCADKESLEKLLLNVKFIIDSRGLKLLRKVYDPIGLTLNLSLERSKEVAKSKKLSFKGKVFQLKQFGFSLIERHPGTGYHIPEGIIVVDDEDLNNKIRKKYGNKLDTRDIAPIILEHFKIKTPEYMAYH</sequence>
<dbReference type="Proteomes" id="UP000668060">
    <property type="component" value="Unassembled WGS sequence"/>
</dbReference>
<dbReference type="EMBL" id="JAEPLN010000001">
    <property type="protein sequence ID" value="MBO6971829.1"/>
    <property type="molecule type" value="Genomic_DNA"/>
</dbReference>
<name>A0A9D9BVM6_PROMR</name>
<proteinExistence type="predicted"/>
<comment type="caution">
    <text evidence="1">The sequence shown here is derived from an EMBL/GenBank/DDBJ whole genome shotgun (WGS) entry which is preliminary data.</text>
</comment>
<evidence type="ECO:0000313" key="2">
    <source>
        <dbReference type="Proteomes" id="UP000668060"/>
    </source>
</evidence>
<dbReference type="Gene3D" id="3.40.720.10">
    <property type="entry name" value="Alkaline Phosphatase, subunit A"/>
    <property type="match status" value="1"/>
</dbReference>
<dbReference type="SUPFAM" id="SSF53649">
    <property type="entry name" value="Alkaline phosphatase-like"/>
    <property type="match status" value="1"/>
</dbReference>
<protein>
    <submittedName>
        <fullName evidence="1">Uncharacterized protein</fullName>
    </submittedName>
</protein>
<dbReference type="InterPro" id="IPR017850">
    <property type="entry name" value="Alkaline_phosphatase_core_sf"/>
</dbReference>
<gene>
    <name evidence="1" type="ORF">JJ842_07885</name>
</gene>
<accession>A0A9D9BVM6</accession>
<evidence type="ECO:0000313" key="1">
    <source>
        <dbReference type="EMBL" id="MBO6971829.1"/>
    </source>
</evidence>
<dbReference type="AlphaFoldDB" id="A0A9D9BVM6"/>
<organism evidence="1 2">
    <name type="scientific">Prochlorococcus marinus CUG1433</name>
    <dbReference type="NCBI Taxonomy" id="2774506"/>
    <lineage>
        <taxon>Bacteria</taxon>
        <taxon>Bacillati</taxon>
        <taxon>Cyanobacteriota</taxon>
        <taxon>Cyanophyceae</taxon>
        <taxon>Synechococcales</taxon>
        <taxon>Prochlorococcaceae</taxon>
        <taxon>Prochlorococcus</taxon>
    </lineage>
</organism>